<name>A0A974DRQ6_XENLA</name>
<sequence length="102" mass="11968">MLGEHELPVETPCRSLTQLRNTKSCHLKHLIRNISFSQLLHLRWICSKDEDFIQKSKEWQKRLRDRGCASADLEKAFKKAAATKRENVFRKYRTNVVNILSG</sequence>
<dbReference type="EMBL" id="CM004468">
    <property type="protein sequence ID" value="OCT95532.1"/>
    <property type="molecule type" value="Genomic_DNA"/>
</dbReference>
<accession>A0A974DRQ6</accession>
<protein>
    <submittedName>
        <fullName evidence="1">Uncharacterized protein</fullName>
    </submittedName>
</protein>
<proteinExistence type="predicted"/>
<evidence type="ECO:0000313" key="1">
    <source>
        <dbReference type="EMBL" id="OCT95532.1"/>
    </source>
</evidence>
<evidence type="ECO:0000313" key="2">
    <source>
        <dbReference type="Proteomes" id="UP000694892"/>
    </source>
</evidence>
<reference evidence="2" key="1">
    <citation type="journal article" date="2016" name="Nature">
        <title>Genome evolution in the allotetraploid frog Xenopus laevis.</title>
        <authorList>
            <person name="Session A.M."/>
            <person name="Uno Y."/>
            <person name="Kwon T."/>
            <person name="Chapman J.A."/>
            <person name="Toyoda A."/>
            <person name="Takahashi S."/>
            <person name="Fukui A."/>
            <person name="Hikosaka A."/>
            <person name="Suzuki A."/>
            <person name="Kondo M."/>
            <person name="van Heeringen S.J."/>
            <person name="Quigley I."/>
            <person name="Heinz S."/>
            <person name="Ogino H."/>
            <person name="Ochi H."/>
            <person name="Hellsten U."/>
            <person name="Lyons J.B."/>
            <person name="Simakov O."/>
            <person name="Putnam N."/>
            <person name="Stites J."/>
            <person name="Kuroki Y."/>
            <person name="Tanaka T."/>
            <person name="Michiue T."/>
            <person name="Watanabe M."/>
            <person name="Bogdanovic O."/>
            <person name="Lister R."/>
            <person name="Georgiou G."/>
            <person name="Paranjpe S.S."/>
            <person name="van Kruijsbergen I."/>
            <person name="Shu S."/>
            <person name="Carlson J."/>
            <person name="Kinoshita T."/>
            <person name="Ohta Y."/>
            <person name="Mawaribuchi S."/>
            <person name="Jenkins J."/>
            <person name="Grimwood J."/>
            <person name="Schmutz J."/>
            <person name="Mitros T."/>
            <person name="Mozaffari S.V."/>
            <person name="Suzuki Y."/>
            <person name="Haramoto Y."/>
            <person name="Yamamoto T.S."/>
            <person name="Takagi C."/>
            <person name="Heald R."/>
            <person name="Miller K."/>
            <person name="Haudenschild C."/>
            <person name="Kitzman J."/>
            <person name="Nakayama T."/>
            <person name="Izutsu Y."/>
            <person name="Robert J."/>
            <person name="Fortriede J."/>
            <person name="Burns K."/>
            <person name="Lotay V."/>
            <person name="Karimi K."/>
            <person name="Yasuoka Y."/>
            <person name="Dichmann D.S."/>
            <person name="Flajnik M.F."/>
            <person name="Houston D.W."/>
            <person name="Shendure J."/>
            <person name="DuPasquier L."/>
            <person name="Vize P.D."/>
            <person name="Zorn A.M."/>
            <person name="Ito M."/>
            <person name="Marcotte E.M."/>
            <person name="Wallingford J.B."/>
            <person name="Ito Y."/>
            <person name="Asashima M."/>
            <person name="Ueno N."/>
            <person name="Matsuda Y."/>
            <person name="Veenstra G.J."/>
            <person name="Fujiyama A."/>
            <person name="Harland R.M."/>
            <person name="Taira M."/>
            <person name="Rokhsar D.S."/>
        </authorList>
    </citation>
    <scope>NUCLEOTIDE SEQUENCE [LARGE SCALE GENOMIC DNA]</scope>
    <source>
        <strain evidence="2">J</strain>
    </source>
</reference>
<dbReference type="Proteomes" id="UP000694892">
    <property type="component" value="Chromosome 2L"/>
</dbReference>
<dbReference type="AlphaFoldDB" id="A0A974DRQ6"/>
<gene>
    <name evidence="1" type="ORF">XELAEV_18013218mg</name>
</gene>
<organism evidence="1 2">
    <name type="scientific">Xenopus laevis</name>
    <name type="common">African clawed frog</name>
    <dbReference type="NCBI Taxonomy" id="8355"/>
    <lineage>
        <taxon>Eukaryota</taxon>
        <taxon>Metazoa</taxon>
        <taxon>Chordata</taxon>
        <taxon>Craniata</taxon>
        <taxon>Vertebrata</taxon>
        <taxon>Euteleostomi</taxon>
        <taxon>Amphibia</taxon>
        <taxon>Batrachia</taxon>
        <taxon>Anura</taxon>
        <taxon>Pipoidea</taxon>
        <taxon>Pipidae</taxon>
        <taxon>Xenopodinae</taxon>
        <taxon>Xenopus</taxon>
        <taxon>Xenopus</taxon>
    </lineage>
</organism>